<dbReference type="EMBL" id="DS115211">
    <property type="protein sequence ID" value="EAX84770.1"/>
    <property type="molecule type" value="Genomic_DNA"/>
</dbReference>
<dbReference type="VEuPathDB" id="TrichDB:TVAGG3_0326940"/>
<organism evidence="2 3">
    <name type="scientific">Trichomonas vaginalis (strain ATCC PRA-98 / G3)</name>
    <dbReference type="NCBI Taxonomy" id="412133"/>
    <lineage>
        <taxon>Eukaryota</taxon>
        <taxon>Metamonada</taxon>
        <taxon>Parabasalia</taxon>
        <taxon>Trichomonadida</taxon>
        <taxon>Trichomonadidae</taxon>
        <taxon>Trichomonas</taxon>
    </lineage>
</organism>
<evidence type="ECO:0000313" key="2">
    <source>
        <dbReference type="EMBL" id="EAX84770.1"/>
    </source>
</evidence>
<accession>A2GDJ6</accession>
<feature type="compositionally biased region" description="Polar residues" evidence="1">
    <location>
        <begin position="236"/>
        <end position="245"/>
    </location>
</feature>
<feature type="region of interest" description="Disordered" evidence="1">
    <location>
        <begin position="183"/>
        <end position="219"/>
    </location>
</feature>
<protein>
    <submittedName>
        <fullName evidence="2">Uncharacterized protein</fullName>
    </submittedName>
</protein>
<dbReference type="InParanoid" id="A2GDJ6"/>
<reference evidence="2" key="1">
    <citation type="submission" date="2006-10" db="EMBL/GenBank/DDBJ databases">
        <authorList>
            <person name="Amadeo P."/>
            <person name="Zhao Q."/>
            <person name="Wortman J."/>
            <person name="Fraser-Liggett C."/>
            <person name="Carlton J."/>
        </authorList>
    </citation>
    <scope>NUCLEOTIDE SEQUENCE</scope>
    <source>
        <strain evidence="2">G3</strain>
    </source>
</reference>
<keyword evidence="3" id="KW-1185">Reference proteome</keyword>
<dbReference type="SMR" id="A2GDJ6"/>
<gene>
    <name evidence="2" type="ORF">TVAG_567390</name>
</gene>
<dbReference type="AlphaFoldDB" id="A2GDJ6"/>
<feature type="region of interest" description="Disordered" evidence="1">
    <location>
        <begin position="236"/>
        <end position="257"/>
    </location>
</feature>
<reference evidence="2" key="2">
    <citation type="journal article" date="2007" name="Science">
        <title>Draft genome sequence of the sexually transmitted pathogen Trichomonas vaginalis.</title>
        <authorList>
            <person name="Carlton J.M."/>
            <person name="Hirt R.P."/>
            <person name="Silva J.C."/>
            <person name="Delcher A.L."/>
            <person name="Schatz M."/>
            <person name="Zhao Q."/>
            <person name="Wortman J.R."/>
            <person name="Bidwell S.L."/>
            <person name="Alsmark U.C.M."/>
            <person name="Besteiro S."/>
            <person name="Sicheritz-Ponten T."/>
            <person name="Noel C.J."/>
            <person name="Dacks J.B."/>
            <person name="Foster P.G."/>
            <person name="Simillion C."/>
            <person name="Van de Peer Y."/>
            <person name="Miranda-Saavedra D."/>
            <person name="Barton G.J."/>
            <person name="Westrop G.D."/>
            <person name="Mueller S."/>
            <person name="Dessi D."/>
            <person name="Fiori P.L."/>
            <person name="Ren Q."/>
            <person name="Paulsen I."/>
            <person name="Zhang H."/>
            <person name="Bastida-Corcuera F.D."/>
            <person name="Simoes-Barbosa A."/>
            <person name="Brown M.T."/>
            <person name="Hayes R.D."/>
            <person name="Mukherjee M."/>
            <person name="Okumura C.Y."/>
            <person name="Schneider R."/>
            <person name="Smith A.J."/>
            <person name="Vanacova S."/>
            <person name="Villalvazo M."/>
            <person name="Haas B.J."/>
            <person name="Pertea M."/>
            <person name="Feldblyum T.V."/>
            <person name="Utterback T.R."/>
            <person name="Shu C.L."/>
            <person name="Osoegawa K."/>
            <person name="de Jong P.J."/>
            <person name="Hrdy I."/>
            <person name="Horvathova L."/>
            <person name="Zubacova Z."/>
            <person name="Dolezal P."/>
            <person name="Malik S.B."/>
            <person name="Logsdon J.M. Jr."/>
            <person name="Henze K."/>
            <person name="Gupta A."/>
            <person name="Wang C.C."/>
            <person name="Dunne R.L."/>
            <person name="Upcroft J.A."/>
            <person name="Upcroft P."/>
            <person name="White O."/>
            <person name="Salzberg S.L."/>
            <person name="Tang P."/>
            <person name="Chiu C.-H."/>
            <person name="Lee Y.-S."/>
            <person name="Embley T.M."/>
            <person name="Coombs G.H."/>
            <person name="Mottram J.C."/>
            <person name="Tachezy J."/>
            <person name="Fraser-Liggett C.M."/>
            <person name="Johnson P.J."/>
        </authorList>
    </citation>
    <scope>NUCLEOTIDE SEQUENCE [LARGE SCALE GENOMIC DNA]</scope>
    <source>
        <strain evidence="2">G3</strain>
    </source>
</reference>
<dbReference type="RefSeq" id="XP_001297700.1">
    <property type="nucleotide sequence ID" value="XM_001297699.1"/>
</dbReference>
<dbReference type="KEGG" id="tva:4742405"/>
<dbReference type="Proteomes" id="UP000001542">
    <property type="component" value="Unassembled WGS sequence"/>
</dbReference>
<dbReference type="VEuPathDB" id="TrichDB:TVAGG3_0922190"/>
<feature type="compositionally biased region" description="Acidic residues" evidence="1">
    <location>
        <begin position="184"/>
        <end position="200"/>
    </location>
</feature>
<evidence type="ECO:0000313" key="3">
    <source>
        <dbReference type="Proteomes" id="UP000001542"/>
    </source>
</evidence>
<sequence>MSFTQTDDMRAAKDQLLKELIRNSPKKYKAVIISTEDYDKLDANESEVLPESPKRDNMSQNILKHHSHPKHHHHSSPKENSRVICSRCARELSRDHVSRINKTPRHHHRCYAPPKYSQTDPKIQQLIERRIQKARMQQAMEQRRLEAEAIARARAQYEFERKQKVQTILEEVRMRKELEKMNQEDEMEGDYSDYYDENNDYSDYAYSDNEENEDDDGVVESLQKIAENLQKASQQLTNIVSNSMSPKKGSPARKSNY</sequence>
<dbReference type="VEuPathDB" id="TrichDB:TVAG_567390"/>
<proteinExistence type="predicted"/>
<evidence type="ECO:0000256" key="1">
    <source>
        <dbReference type="SAM" id="MobiDB-lite"/>
    </source>
</evidence>
<feature type="compositionally biased region" description="Acidic residues" evidence="1">
    <location>
        <begin position="208"/>
        <end position="218"/>
    </location>
</feature>
<name>A2GDJ6_TRIV3</name>